<evidence type="ECO:0000259" key="6">
    <source>
        <dbReference type="Pfam" id="PF01509"/>
    </source>
</evidence>
<dbReference type="InterPro" id="IPR032819">
    <property type="entry name" value="TruB_C"/>
</dbReference>
<protein>
    <recommendedName>
        <fullName evidence="5">tRNA pseudouridine synthase B</fullName>
        <ecNumber evidence="5">5.4.99.25</ecNumber>
    </recommendedName>
    <alternativeName>
        <fullName evidence="5">tRNA pseudouridine(55) synthase</fullName>
        <shortName evidence="5">Psi55 synthase</shortName>
    </alternativeName>
    <alternativeName>
        <fullName evidence="5">tRNA pseudouridylate synthase</fullName>
    </alternativeName>
    <alternativeName>
        <fullName evidence="5">tRNA-uridine isomerase</fullName>
    </alternativeName>
</protein>
<comment type="function">
    <text evidence="5">Responsible for synthesis of pseudouridine from uracil-55 in the psi GC loop of transfer RNAs.</text>
</comment>
<dbReference type="PANTHER" id="PTHR13767:SF2">
    <property type="entry name" value="PSEUDOURIDYLATE SYNTHASE TRUB1"/>
    <property type="match status" value="1"/>
</dbReference>
<dbReference type="RefSeq" id="WP_043575364.1">
    <property type="nucleotide sequence ID" value="NZ_CP142381.1"/>
</dbReference>
<feature type="domain" description="Pseudouridine synthase II N-terminal" evidence="6">
    <location>
        <begin position="33"/>
        <end position="180"/>
    </location>
</feature>
<dbReference type="PANTHER" id="PTHR13767">
    <property type="entry name" value="TRNA-PSEUDOURIDINE SYNTHASE"/>
    <property type="match status" value="1"/>
</dbReference>
<keyword evidence="3 5" id="KW-0819">tRNA processing</keyword>
<dbReference type="InterPro" id="IPR020103">
    <property type="entry name" value="PsdUridine_synth_cat_dom_sf"/>
</dbReference>
<evidence type="ECO:0000313" key="9">
    <source>
        <dbReference type="EMBL" id="MBW8286839.1"/>
    </source>
</evidence>
<gene>
    <name evidence="5 9" type="primary">truB</name>
    <name evidence="9" type="ORF">KIF53_04280</name>
</gene>
<dbReference type="InterPro" id="IPR002501">
    <property type="entry name" value="PsdUridine_synth_N"/>
</dbReference>
<evidence type="ECO:0000259" key="8">
    <source>
        <dbReference type="Pfam" id="PF16198"/>
    </source>
</evidence>
<sequence>MSKPRSTKRQIDGVLLIDKPYDISSNNALQKARWLLNAAKAGHTGVLDPLATGLLPVCLGEATKFSSYLLDADKGYRATVKFGAVTTTGDVEGEVVSERPVSFSREQLEAALASFRGEISQVPPMYSALKHQGKPLYEYARAGIEVPREARRVTIRKLELLAFDGVSAEIDVLCTKGTYIRTLACDIGEALGSGAHLTALRRTATGGFGLDEAHTLAALEALEMAGREALLLPVDVLVQHFPETELADGEIGKFMNGQAVLFAEKCEKMQRFRVYQKSTRRFMGLGEARDDGRLHPIRLLANQAATS</sequence>
<evidence type="ECO:0000259" key="7">
    <source>
        <dbReference type="Pfam" id="PF09157"/>
    </source>
</evidence>
<dbReference type="InterPro" id="IPR015947">
    <property type="entry name" value="PUA-like_sf"/>
</dbReference>
<dbReference type="CDD" id="cd02573">
    <property type="entry name" value="PseudoU_synth_EcTruB"/>
    <property type="match status" value="1"/>
</dbReference>
<comment type="caution">
    <text evidence="9">The sequence shown here is derived from an EMBL/GenBank/DDBJ whole genome shotgun (WGS) entry which is preliminary data.</text>
</comment>
<dbReference type="InterPro" id="IPR014780">
    <property type="entry name" value="tRNA_psdUridine_synth_TruB"/>
</dbReference>
<dbReference type="SUPFAM" id="SSF55120">
    <property type="entry name" value="Pseudouridine synthase"/>
    <property type="match status" value="1"/>
</dbReference>
<dbReference type="Pfam" id="PF01509">
    <property type="entry name" value="TruB_N"/>
    <property type="match status" value="1"/>
</dbReference>
<evidence type="ECO:0000256" key="1">
    <source>
        <dbReference type="ARBA" id="ARBA00000385"/>
    </source>
</evidence>
<dbReference type="CDD" id="cd21152">
    <property type="entry name" value="PUA_TruB_bacterial"/>
    <property type="match status" value="1"/>
</dbReference>
<dbReference type="EC" id="5.4.99.25" evidence="5"/>
<keyword evidence="4 5" id="KW-0413">Isomerase</keyword>
<dbReference type="NCBIfam" id="TIGR00431">
    <property type="entry name" value="TruB"/>
    <property type="match status" value="1"/>
</dbReference>
<evidence type="ECO:0000256" key="2">
    <source>
        <dbReference type="ARBA" id="ARBA00005642"/>
    </source>
</evidence>
<comment type="catalytic activity">
    <reaction evidence="1 5">
        <text>uridine(55) in tRNA = pseudouridine(55) in tRNA</text>
        <dbReference type="Rhea" id="RHEA:42532"/>
        <dbReference type="Rhea" id="RHEA-COMP:10101"/>
        <dbReference type="Rhea" id="RHEA-COMP:10102"/>
        <dbReference type="ChEBI" id="CHEBI:65314"/>
        <dbReference type="ChEBI" id="CHEBI:65315"/>
        <dbReference type="EC" id="5.4.99.25"/>
    </reaction>
</comment>
<dbReference type="GeneID" id="89686986"/>
<keyword evidence="10" id="KW-1185">Reference proteome</keyword>
<evidence type="ECO:0000256" key="4">
    <source>
        <dbReference type="ARBA" id="ARBA00023235"/>
    </source>
</evidence>
<dbReference type="Gene3D" id="3.30.2350.10">
    <property type="entry name" value="Pseudouridine synthase"/>
    <property type="match status" value="1"/>
</dbReference>
<feature type="domain" description="tRNA pseudouridine synthase II TruB subfamily 1 C-terminal" evidence="7">
    <location>
        <begin position="242"/>
        <end position="300"/>
    </location>
</feature>
<evidence type="ECO:0000256" key="3">
    <source>
        <dbReference type="ARBA" id="ARBA00022694"/>
    </source>
</evidence>
<dbReference type="Gene3D" id="2.30.130.10">
    <property type="entry name" value="PUA domain"/>
    <property type="match status" value="1"/>
</dbReference>
<reference evidence="9 10" key="1">
    <citation type="submission" date="2021-05" db="EMBL/GenBank/DDBJ databases">
        <title>Draft Whole Genome Sequencing Of Biosensor Chromobacterium violaceum Strain CV026 Reveals A Regulatory RNA In Chromobacterium violaceum Phenotype Regulatory Network.</title>
        <authorList>
            <person name="Hong K.W."/>
            <person name="Chan K.G."/>
            <person name="Chang C.-Y."/>
        </authorList>
    </citation>
    <scope>NUCLEOTIDE SEQUENCE [LARGE SCALE GENOMIC DNA]</scope>
    <source>
        <strain evidence="9 10">ATCC 31532</strain>
    </source>
</reference>
<organism evidence="9 10">
    <name type="scientific">Chromobacterium subtsugae</name>
    <dbReference type="NCBI Taxonomy" id="251747"/>
    <lineage>
        <taxon>Bacteria</taxon>
        <taxon>Pseudomonadati</taxon>
        <taxon>Pseudomonadota</taxon>
        <taxon>Betaproteobacteria</taxon>
        <taxon>Neisseriales</taxon>
        <taxon>Chromobacteriaceae</taxon>
        <taxon>Chromobacterium</taxon>
    </lineage>
</organism>
<name>A0ABS7FBY4_9NEIS</name>
<dbReference type="InterPro" id="IPR036974">
    <property type="entry name" value="PUA_sf"/>
</dbReference>
<comment type="similarity">
    <text evidence="2 5">Belongs to the pseudouridine synthase TruB family. Type 1 subfamily.</text>
</comment>
<dbReference type="Pfam" id="PF09157">
    <property type="entry name" value="TruB-C_2"/>
    <property type="match status" value="1"/>
</dbReference>
<dbReference type="Pfam" id="PF16198">
    <property type="entry name" value="TruB_C_2"/>
    <property type="match status" value="1"/>
</dbReference>
<dbReference type="EMBL" id="JAHDTB010000002">
    <property type="protein sequence ID" value="MBW8286839.1"/>
    <property type="molecule type" value="Genomic_DNA"/>
</dbReference>
<dbReference type="SUPFAM" id="SSF88697">
    <property type="entry name" value="PUA domain-like"/>
    <property type="match status" value="1"/>
</dbReference>
<dbReference type="InterPro" id="IPR015240">
    <property type="entry name" value="tRNA_sdUridine_synth_fam1_C"/>
</dbReference>
<feature type="active site" description="Nucleophile" evidence="5">
    <location>
        <position position="48"/>
    </location>
</feature>
<dbReference type="HAMAP" id="MF_01080">
    <property type="entry name" value="TruB_bact"/>
    <property type="match status" value="1"/>
</dbReference>
<evidence type="ECO:0000256" key="5">
    <source>
        <dbReference type="HAMAP-Rule" id="MF_01080"/>
    </source>
</evidence>
<dbReference type="Proteomes" id="UP000711178">
    <property type="component" value="Unassembled WGS sequence"/>
</dbReference>
<feature type="domain" description="tRNA pseudouridylate synthase B C-terminal" evidence="8">
    <location>
        <begin position="181"/>
        <end position="238"/>
    </location>
</feature>
<proteinExistence type="inferred from homology"/>
<accession>A0ABS7FBY4</accession>
<evidence type="ECO:0000313" key="10">
    <source>
        <dbReference type="Proteomes" id="UP000711178"/>
    </source>
</evidence>